<evidence type="ECO:0000256" key="1">
    <source>
        <dbReference type="SAM" id="SignalP"/>
    </source>
</evidence>
<dbReference type="Pfam" id="PF06707">
    <property type="entry name" value="DUF1194"/>
    <property type="match status" value="1"/>
</dbReference>
<keyword evidence="1" id="KW-0732">Signal</keyword>
<sequence length="220" mass="23640">MKGVLTAAAITICAAPATACEVALMLAVDVSGSVDGSEYRTQMDGLAAGLTDRAVLGALVEGNVQLALMQWTGTGRQTVVINWTQMNSPDDVYAFAFEIATVPRLWRDFSTAIGEAMQLALPYFALVDECERHVIDISGDGISNEGSFPTDHWPALAAAEVTVNALVIEDTGFDLTGWFEENVITGPGAFAVTANGFDEYPDQIIRKLYRELTQSIARNN</sequence>
<evidence type="ECO:0000313" key="3">
    <source>
        <dbReference type="Proteomes" id="UP000193623"/>
    </source>
</evidence>
<dbReference type="Proteomes" id="UP000193623">
    <property type="component" value="Unassembled WGS sequence"/>
</dbReference>
<accession>A0A1Y5RX29</accession>
<dbReference type="Gene3D" id="3.40.50.410">
    <property type="entry name" value="von Willebrand factor, type A domain"/>
    <property type="match status" value="1"/>
</dbReference>
<feature type="signal peptide" evidence="1">
    <location>
        <begin position="1"/>
        <end position="19"/>
    </location>
</feature>
<evidence type="ECO:0000313" key="2">
    <source>
        <dbReference type="EMBL" id="SLN26430.1"/>
    </source>
</evidence>
<dbReference type="RefSeq" id="WP_085863539.1">
    <property type="nucleotide sequence ID" value="NZ_FWFT01000002.1"/>
</dbReference>
<keyword evidence="3" id="KW-1185">Reference proteome</keyword>
<proteinExistence type="predicted"/>
<gene>
    <name evidence="2" type="ORF">PSJ8397_01059</name>
</gene>
<dbReference type="SUPFAM" id="SSF53300">
    <property type="entry name" value="vWA-like"/>
    <property type="match status" value="1"/>
</dbReference>
<feature type="chain" id="PRO_5012622013" description="VWFA domain-containing protein" evidence="1">
    <location>
        <begin position="20"/>
        <end position="220"/>
    </location>
</feature>
<name>A0A1Y5RX29_9RHOB</name>
<dbReference type="InterPro" id="IPR036465">
    <property type="entry name" value="vWFA_dom_sf"/>
</dbReference>
<dbReference type="OrthoDB" id="9792179at2"/>
<protein>
    <recommendedName>
        <fullName evidence="4">VWFA domain-containing protein</fullName>
    </recommendedName>
</protein>
<evidence type="ECO:0008006" key="4">
    <source>
        <dbReference type="Google" id="ProtNLM"/>
    </source>
</evidence>
<dbReference type="AlphaFoldDB" id="A0A1Y5RX29"/>
<dbReference type="EMBL" id="FWFT01000002">
    <property type="protein sequence ID" value="SLN26430.1"/>
    <property type="molecule type" value="Genomic_DNA"/>
</dbReference>
<dbReference type="InterPro" id="IPR010607">
    <property type="entry name" value="DUF1194"/>
</dbReference>
<organism evidence="2 3">
    <name type="scientific">Pseudooctadecabacter jejudonensis</name>
    <dbReference type="NCBI Taxonomy" id="1391910"/>
    <lineage>
        <taxon>Bacteria</taxon>
        <taxon>Pseudomonadati</taxon>
        <taxon>Pseudomonadota</taxon>
        <taxon>Alphaproteobacteria</taxon>
        <taxon>Rhodobacterales</taxon>
        <taxon>Paracoccaceae</taxon>
        <taxon>Pseudooctadecabacter</taxon>
    </lineage>
</organism>
<reference evidence="2 3" key="1">
    <citation type="submission" date="2017-03" db="EMBL/GenBank/DDBJ databases">
        <authorList>
            <person name="Afonso C.L."/>
            <person name="Miller P.J."/>
            <person name="Scott M.A."/>
            <person name="Spackman E."/>
            <person name="Goraichik I."/>
            <person name="Dimitrov K.M."/>
            <person name="Suarez D.L."/>
            <person name="Swayne D.E."/>
        </authorList>
    </citation>
    <scope>NUCLEOTIDE SEQUENCE [LARGE SCALE GENOMIC DNA]</scope>
    <source>
        <strain evidence="2 3">CECT 8397</strain>
    </source>
</reference>